<feature type="compositionally biased region" description="Basic residues" evidence="2">
    <location>
        <begin position="1810"/>
        <end position="1840"/>
    </location>
</feature>
<feature type="region of interest" description="Disordered" evidence="2">
    <location>
        <begin position="1788"/>
        <end position="1856"/>
    </location>
</feature>
<dbReference type="GO" id="GO:0140588">
    <property type="term" value="P:chromatin looping"/>
    <property type="evidence" value="ECO:0007669"/>
    <property type="project" value="InterPro"/>
</dbReference>
<dbReference type="GO" id="GO:0061775">
    <property type="term" value="F:cohesin loader activity"/>
    <property type="evidence" value="ECO:0007669"/>
    <property type="project" value="InterPro"/>
</dbReference>
<dbReference type="SUPFAM" id="SSF48371">
    <property type="entry name" value="ARM repeat"/>
    <property type="match status" value="1"/>
</dbReference>
<evidence type="ECO:0000313" key="4">
    <source>
        <dbReference type="EMBL" id="PNY28763.1"/>
    </source>
</evidence>
<protein>
    <recommendedName>
        <fullName evidence="1">Sister chromatid cohesion protein</fullName>
    </recommendedName>
</protein>
<feature type="compositionally biased region" description="Polar residues" evidence="2">
    <location>
        <begin position="237"/>
        <end position="271"/>
    </location>
</feature>
<dbReference type="GO" id="GO:1990414">
    <property type="term" value="P:replication-born double-strand break repair via sister chromatid exchange"/>
    <property type="evidence" value="ECO:0007669"/>
    <property type="project" value="TreeGrafter"/>
</dbReference>
<sequence length="1856" mass="205219">MANMQPHNANGPGNGFDAFRGSTLARHSISRPFTLQESLPYSPQTSTVPFLPDIIPDPSLGSGSPALPISDLFPRDEFDKVNNEAANQPQGSRSLKQTTDYVLHDLKPAQRTHYKFPEVPAGPPDSASGKSLAHGLSPLTRSVYDRVGSFFKSTKANTASPKLMNGETNRSSKTTRESPSHGSNASSHYRGRSENYEANRSPSVKIEVVIPSKRTFDHSTYLDAIGLDPLQDPSVATRHQQPPTGFQQQPLQSGTSTPVKQSPPTSKTSAFSIELPKANIKRDEYLEVSDAPDAPHNLSARRRERQNLTDSQGVTITSLDQRQQGEAALDALDTLMRTIFTAVGNALAMEPGSDHVVTLTTDQEPAMTATTQQKMQGAIQKVIGLRCFHNVPLESLLQTMKLSEASLKQVDGLELRADESWDEGAVESWIQQLSEIETALKAARTCLRILSGGREDKQLYSEAIIHRCVDLFKGVTEDLVMPLVELRNSGPTASLFKMVQKHKKAVSSAFVCCQKLFALLAELVTKTELSETVINTLEFTASKLIFVENAYFEKDSAIGVQKFDGIRSVAMDMLCQIFLIKPEQRQGIFDDILTSLEKLPVGKQSSRQFKLSDGGSIQPVSALIMRLVQASSGRADINNRSGRAAILRGMDDGENGEEDELETSKRSQAVSAITSEEQGAQQHTVAIQELEASAAPLNDWASRNASYVINFIVKRAIGSTKSGDTPYRNLLDLFVEDFTTCLDSPDWPSAELLLRLLMVMMVQLFEAGKTAAPAKNMALELLGTMSAAISRLRSHVKRTASSFEGSDTGELSQYLSGLATHVLEQKSRLEHIVAWSGPYRATLEFLQDRCSEDPHLSSAVSFLVTDWASKIHIGYDNIQEDDSYRDQELGRLAYRLRMMIDDRKWLSNEYTFKAVTASQARFAFSIILLRSPLCESFGKILNILLGSMASDQATVRSKSLRSINQVLETDPSILDGDSTVIQLILDCSSDSSTQVRDSALGLLGNCIGMRPALEPSLTARIIERFQDAGVGVRKRAMKLARDIYLRNRSKPLRSAIANGLLRRVQDPDEGVRDLARQMIEEIWFAPFYSDENTAAFETSLTEHVALIIQTVKTGTVTEILDKVFQTILRPHNRSLEGPFSVCSRLVGIMFGLIDNPDSEDTTVPSGRDALQVLTIFAKADPKLFNFEQIRLLKPQLASFTGRDELAAFRAVTVIYKRVLPQLPSVHSEFLAEIRLQLLKGIGKISSRGALDDLIACAHVVCELLKDFNPLANLVASSLMGIQKLGKMPLDNKRLNHLCAYAIIVGSVGKHCDLDQQIQTFKDRFPRWQGDSVPRLIVDILSPFALPPQSLEARKAAIEAIGLVCQSWPRNYVLAKVYTVFQQVFQDRVPILETMILRSFKEFLMTEEKRSEAGAEAGSTGNKKKELTVMGGTNFDDVASATTQRFLKDITRIALGSQDEHAFLAMEVLGSINRQGLTHPKETGVTLITLETSVNRKIAELAFLEHRALHEKHETVLEREYVKAVQSAYNYQRDIVKDSHGATVDPFLPKLHLLMEVLKISKMKSRQRFVEKLCGQVDFDLSKLDAMGEIPPHVDFSRFIIENVAFFEYQTVGELQKAVNTMENIVTGTGATVAQAIESEVFNVRMDVDELDDTRTPATAEPTVAVPMAGLGADGQPEAPPAMTLSVEPRRLRQLTAASIILLALWEARTHLRKLYGMGTNRNDSKAKALAKDLNKVPTKVQGVHGDKFWDEVAAHMNGLETEERMAQKCRAFVELMNIDKEFRVAHHDDEMDADAPGTPSEGDDDDADRGRKRKGGATPGGRKKRARSSSQPRKRVRPRKQSAEASEDAELGGDWI</sequence>
<feature type="region of interest" description="Disordered" evidence="2">
    <location>
        <begin position="232"/>
        <end position="271"/>
    </location>
</feature>
<dbReference type="Proteomes" id="UP000236621">
    <property type="component" value="Unassembled WGS sequence"/>
</dbReference>
<dbReference type="GO" id="GO:0010468">
    <property type="term" value="P:regulation of gene expression"/>
    <property type="evidence" value="ECO:0007669"/>
    <property type="project" value="InterPro"/>
</dbReference>
<gene>
    <name evidence="4" type="ORF">TCAP_01300</name>
</gene>
<evidence type="ECO:0000313" key="5">
    <source>
        <dbReference type="Proteomes" id="UP000236621"/>
    </source>
</evidence>
<comment type="caution">
    <text evidence="4">The sequence shown here is derived from an EMBL/GenBank/DDBJ whole genome shotgun (WGS) entry which is preliminary data.</text>
</comment>
<dbReference type="GO" id="GO:0071169">
    <property type="term" value="P:establishment of protein localization to chromatin"/>
    <property type="evidence" value="ECO:0007669"/>
    <property type="project" value="TreeGrafter"/>
</dbReference>
<evidence type="ECO:0000256" key="2">
    <source>
        <dbReference type="SAM" id="MobiDB-lite"/>
    </source>
</evidence>
<dbReference type="Pfam" id="PF12830">
    <property type="entry name" value="Nipped-B_C"/>
    <property type="match status" value="1"/>
</dbReference>
<dbReference type="GO" id="GO:0034087">
    <property type="term" value="P:establishment of mitotic sister chromatid cohesion"/>
    <property type="evidence" value="ECO:0007669"/>
    <property type="project" value="TreeGrafter"/>
</dbReference>
<dbReference type="InterPro" id="IPR011989">
    <property type="entry name" value="ARM-like"/>
</dbReference>
<proteinExistence type="inferred from homology"/>
<comment type="similarity">
    <text evidence="1">Belongs to the SCC2/Nipped-B family.</text>
</comment>
<feature type="compositionally biased region" description="Polar residues" evidence="2">
    <location>
        <begin position="158"/>
        <end position="172"/>
    </location>
</feature>
<feature type="region of interest" description="Disordered" evidence="2">
    <location>
        <begin position="158"/>
        <end position="201"/>
    </location>
</feature>
<dbReference type="GO" id="GO:0090694">
    <property type="term" value="C:Scc2-Scc4 cohesin loading complex"/>
    <property type="evidence" value="ECO:0007669"/>
    <property type="project" value="TreeGrafter"/>
</dbReference>
<keyword evidence="1" id="KW-0131">Cell cycle</keyword>
<dbReference type="STRING" id="45235.A0A2K3QMK6"/>
<dbReference type="InterPro" id="IPR016024">
    <property type="entry name" value="ARM-type_fold"/>
</dbReference>
<comment type="subcellular location">
    <subcellularLocation>
        <location evidence="1">Nucleus</location>
    </subcellularLocation>
</comment>
<dbReference type="CDD" id="cd23958">
    <property type="entry name" value="SCC2"/>
    <property type="match status" value="1"/>
</dbReference>
<keyword evidence="1" id="KW-0539">Nucleus</keyword>
<feature type="compositionally biased region" description="Acidic residues" evidence="2">
    <location>
        <begin position="1845"/>
        <end position="1856"/>
    </location>
</feature>
<evidence type="ECO:0000256" key="1">
    <source>
        <dbReference type="RuleBase" id="RU364107"/>
    </source>
</evidence>
<dbReference type="OrthoDB" id="418242at2759"/>
<keyword evidence="5" id="KW-1185">Reference proteome</keyword>
<feature type="domain" description="Sister chromatid cohesion C-terminal" evidence="3">
    <location>
        <begin position="1438"/>
        <end position="1624"/>
    </location>
</feature>
<evidence type="ECO:0000259" key="3">
    <source>
        <dbReference type="Pfam" id="PF12830"/>
    </source>
</evidence>
<name>A0A2K3QMK6_9HYPO</name>
<dbReference type="EMBL" id="NRSZ01000213">
    <property type="protein sequence ID" value="PNY28763.1"/>
    <property type="molecule type" value="Genomic_DNA"/>
</dbReference>
<dbReference type="PANTHER" id="PTHR21704">
    <property type="entry name" value="NIPPED-B-LIKE PROTEIN DELANGIN SCC2-RELATED"/>
    <property type="match status" value="1"/>
</dbReference>
<reference evidence="4 5" key="1">
    <citation type="submission" date="2017-08" db="EMBL/GenBank/DDBJ databases">
        <title>Harnessing the power of phylogenomics to disentangle the directionality and signatures of interkingdom host jumping in the parasitic fungal genus Tolypocladium.</title>
        <authorList>
            <person name="Quandt C.A."/>
            <person name="Patterson W."/>
            <person name="Spatafora J.W."/>
        </authorList>
    </citation>
    <scope>NUCLEOTIDE SEQUENCE [LARGE SCALE GENOMIC DNA]</scope>
    <source>
        <strain evidence="4 5">CBS 113982</strain>
    </source>
</reference>
<feature type="region of interest" description="Disordered" evidence="2">
    <location>
        <begin position="112"/>
        <end position="134"/>
    </location>
</feature>
<keyword evidence="1" id="KW-0677">Repeat</keyword>
<dbReference type="Gene3D" id="1.25.10.10">
    <property type="entry name" value="Leucine-rich Repeat Variant"/>
    <property type="match status" value="1"/>
</dbReference>
<feature type="region of interest" description="Disordered" evidence="2">
    <location>
        <begin position="1"/>
        <end position="20"/>
    </location>
</feature>
<organism evidence="4 5">
    <name type="scientific">Tolypocladium capitatum</name>
    <dbReference type="NCBI Taxonomy" id="45235"/>
    <lineage>
        <taxon>Eukaryota</taxon>
        <taxon>Fungi</taxon>
        <taxon>Dikarya</taxon>
        <taxon>Ascomycota</taxon>
        <taxon>Pezizomycotina</taxon>
        <taxon>Sordariomycetes</taxon>
        <taxon>Hypocreomycetidae</taxon>
        <taxon>Hypocreales</taxon>
        <taxon>Ophiocordycipitaceae</taxon>
        <taxon>Tolypocladium</taxon>
    </lineage>
</organism>
<dbReference type="PANTHER" id="PTHR21704:SF18">
    <property type="entry name" value="NIPPED-B-LIKE PROTEIN"/>
    <property type="match status" value="1"/>
</dbReference>
<feature type="region of interest" description="Disordered" evidence="2">
    <location>
        <begin position="288"/>
        <end position="313"/>
    </location>
</feature>
<accession>A0A2K3QMK6</accession>
<dbReference type="Pfam" id="PF20168">
    <property type="entry name" value="PDS5"/>
    <property type="match status" value="1"/>
</dbReference>
<dbReference type="InterPro" id="IPR024986">
    <property type="entry name" value="Nipped-B_C"/>
</dbReference>
<dbReference type="FunFam" id="1.25.10.10:FF:000494">
    <property type="entry name" value="Sister chromatid cohesion protein"/>
    <property type="match status" value="1"/>
</dbReference>
<dbReference type="InterPro" id="IPR033031">
    <property type="entry name" value="Scc2/Nipped-B"/>
</dbReference>
<dbReference type="GO" id="GO:0003682">
    <property type="term" value="F:chromatin binding"/>
    <property type="evidence" value="ECO:0007669"/>
    <property type="project" value="TreeGrafter"/>
</dbReference>